<name>A0ABD0LB83_9CAEN</name>
<dbReference type="Proteomes" id="UP001519460">
    <property type="component" value="Unassembled WGS sequence"/>
</dbReference>
<comment type="caution">
    <text evidence="1">The sequence shown here is derived from an EMBL/GenBank/DDBJ whole genome shotgun (WGS) entry which is preliminary data.</text>
</comment>
<proteinExistence type="predicted"/>
<protein>
    <submittedName>
        <fullName evidence="1">Uncharacterized protein</fullName>
    </submittedName>
</protein>
<evidence type="ECO:0000313" key="2">
    <source>
        <dbReference type="Proteomes" id="UP001519460"/>
    </source>
</evidence>
<organism evidence="1 2">
    <name type="scientific">Batillaria attramentaria</name>
    <dbReference type="NCBI Taxonomy" id="370345"/>
    <lineage>
        <taxon>Eukaryota</taxon>
        <taxon>Metazoa</taxon>
        <taxon>Spiralia</taxon>
        <taxon>Lophotrochozoa</taxon>
        <taxon>Mollusca</taxon>
        <taxon>Gastropoda</taxon>
        <taxon>Caenogastropoda</taxon>
        <taxon>Sorbeoconcha</taxon>
        <taxon>Cerithioidea</taxon>
        <taxon>Batillariidae</taxon>
        <taxon>Batillaria</taxon>
    </lineage>
</organism>
<keyword evidence="2" id="KW-1185">Reference proteome</keyword>
<accession>A0ABD0LB83</accession>
<gene>
    <name evidence="1" type="ORF">BaRGS_00011806</name>
</gene>
<evidence type="ECO:0000313" key="1">
    <source>
        <dbReference type="EMBL" id="KAK7496826.1"/>
    </source>
</evidence>
<sequence length="84" mass="9881">MDEDWCNTGDKSQDDQATPDCQLSKVTLYPQQLDLLNKWRNAMDKITDQLDLENMDEDWCNTGDKMTRLPQTASYQKWHSIPTR</sequence>
<reference evidence="1 2" key="1">
    <citation type="journal article" date="2023" name="Sci. Data">
        <title>Genome assembly of the Korean intertidal mud-creeper Batillaria attramentaria.</title>
        <authorList>
            <person name="Patra A.K."/>
            <person name="Ho P.T."/>
            <person name="Jun S."/>
            <person name="Lee S.J."/>
            <person name="Kim Y."/>
            <person name="Won Y.J."/>
        </authorList>
    </citation>
    <scope>NUCLEOTIDE SEQUENCE [LARGE SCALE GENOMIC DNA]</scope>
    <source>
        <strain evidence="1">Wonlab-2016</strain>
    </source>
</reference>
<dbReference type="EMBL" id="JACVVK020000063">
    <property type="protein sequence ID" value="KAK7496826.1"/>
    <property type="molecule type" value="Genomic_DNA"/>
</dbReference>
<dbReference type="AlphaFoldDB" id="A0ABD0LB83"/>